<name>A0A645JKP0_9ZZZZ</name>
<comment type="caution">
    <text evidence="1">The sequence shown here is derived from an EMBL/GenBank/DDBJ whole genome shotgun (WGS) entry which is preliminary data.</text>
</comment>
<protein>
    <submittedName>
        <fullName evidence="1">Uncharacterized protein</fullName>
    </submittedName>
</protein>
<gene>
    <name evidence="1" type="ORF">SDC9_211684</name>
</gene>
<proteinExistence type="predicted"/>
<dbReference type="AlphaFoldDB" id="A0A645JKP0"/>
<sequence>MGLRVHSLRMAEGGDANRIPCEVVQTIADVFARILLLRVKGAGEDAPLLRMELAKKAWNGQTEIVAALDPKDVLLLRETYKKP</sequence>
<reference evidence="1" key="1">
    <citation type="submission" date="2019-08" db="EMBL/GenBank/DDBJ databases">
        <authorList>
            <person name="Kucharzyk K."/>
            <person name="Murdoch R.W."/>
            <person name="Higgins S."/>
            <person name="Loffler F."/>
        </authorList>
    </citation>
    <scope>NUCLEOTIDE SEQUENCE</scope>
</reference>
<dbReference type="EMBL" id="VSSQ01144052">
    <property type="protein sequence ID" value="MPN63917.1"/>
    <property type="molecule type" value="Genomic_DNA"/>
</dbReference>
<accession>A0A645JKP0</accession>
<organism evidence="1">
    <name type="scientific">bioreactor metagenome</name>
    <dbReference type="NCBI Taxonomy" id="1076179"/>
    <lineage>
        <taxon>unclassified sequences</taxon>
        <taxon>metagenomes</taxon>
        <taxon>ecological metagenomes</taxon>
    </lineage>
</organism>
<evidence type="ECO:0000313" key="1">
    <source>
        <dbReference type="EMBL" id="MPN63917.1"/>
    </source>
</evidence>